<protein>
    <submittedName>
        <fullName evidence="2">Uncharacterized protein</fullName>
    </submittedName>
</protein>
<keyword evidence="2" id="KW-0496">Mitochondrion</keyword>
<dbReference type="EMBL" id="KY774314">
    <property type="protein sequence ID" value="ART32171.1"/>
    <property type="molecule type" value="Genomic_DNA"/>
</dbReference>
<feature type="region of interest" description="Disordered" evidence="1">
    <location>
        <begin position="1"/>
        <end position="22"/>
    </location>
</feature>
<accession>A0A1Y0B427</accession>
<proteinExistence type="predicted"/>
<feature type="compositionally biased region" description="Polar residues" evidence="1">
    <location>
        <begin position="1"/>
        <end position="16"/>
    </location>
</feature>
<sequence length="59" mass="6608">MSQMLVQMQQIQNSREGSAAADGAKDVVHFPTFEDQAGMMHDFDTFILLNPLRQVVSEP</sequence>
<organism evidence="2">
    <name type="scientific">Utricularia reniformis</name>
    <dbReference type="NCBI Taxonomy" id="192314"/>
    <lineage>
        <taxon>Eukaryota</taxon>
        <taxon>Viridiplantae</taxon>
        <taxon>Streptophyta</taxon>
        <taxon>Embryophyta</taxon>
        <taxon>Tracheophyta</taxon>
        <taxon>Spermatophyta</taxon>
        <taxon>Magnoliopsida</taxon>
        <taxon>eudicotyledons</taxon>
        <taxon>Gunneridae</taxon>
        <taxon>Pentapetalae</taxon>
        <taxon>asterids</taxon>
        <taxon>lamiids</taxon>
        <taxon>Lamiales</taxon>
        <taxon>Lentibulariaceae</taxon>
        <taxon>Utricularia</taxon>
    </lineage>
</organism>
<gene>
    <name evidence="2" type="ORF">AEK19_MT2011</name>
</gene>
<evidence type="ECO:0000256" key="1">
    <source>
        <dbReference type="SAM" id="MobiDB-lite"/>
    </source>
</evidence>
<name>A0A1Y0B427_9LAMI</name>
<dbReference type="AlphaFoldDB" id="A0A1Y0B427"/>
<geneLocation type="mitochondrion" evidence="2"/>
<reference evidence="2" key="1">
    <citation type="submission" date="2017-03" db="EMBL/GenBank/DDBJ databases">
        <title>The mitochondrial genome of the carnivorous plant Utricularia reniformis (Lentibulariaceae): structure, comparative analysis and evolutionary landmarks.</title>
        <authorList>
            <person name="Silva S.R."/>
            <person name="Alvarenga D.O."/>
            <person name="Michael T.P."/>
            <person name="Miranda V.F.O."/>
            <person name="Varani A.M."/>
        </authorList>
    </citation>
    <scope>NUCLEOTIDE SEQUENCE</scope>
</reference>
<evidence type="ECO:0000313" key="2">
    <source>
        <dbReference type="EMBL" id="ART32171.1"/>
    </source>
</evidence>